<keyword evidence="6" id="KW-0238">DNA-binding</keyword>
<evidence type="ECO:0000313" key="9">
    <source>
        <dbReference type="EMBL" id="MFA9478244.1"/>
    </source>
</evidence>
<accession>A0ABV4U607</accession>
<proteinExistence type="inferred from homology"/>
<gene>
    <name evidence="9" type="ORF">ACERK3_08035</name>
</gene>
<comment type="caution">
    <text evidence="9">The sequence shown here is derived from an EMBL/GenBank/DDBJ whole genome shotgun (WGS) entry which is preliminary data.</text>
</comment>
<keyword evidence="4 8" id="KW-0378">Hydrolase</keyword>
<dbReference type="InterPro" id="IPR003738">
    <property type="entry name" value="SRAP"/>
</dbReference>
<evidence type="ECO:0000256" key="4">
    <source>
        <dbReference type="ARBA" id="ARBA00022801"/>
    </source>
</evidence>
<evidence type="ECO:0000256" key="1">
    <source>
        <dbReference type="ARBA" id="ARBA00008136"/>
    </source>
</evidence>
<keyword evidence="7" id="KW-0456">Lyase</keyword>
<dbReference type="Pfam" id="PF02586">
    <property type="entry name" value="SRAP"/>
    <property type="match status" value="1"/>
</dbReference>
<evidence type="ECO:0000256" key="5">
    <source>
        <dbReference type="ARBA" id="ARBA00023124"/>
    </source>
</evidence>
<dbReference type="PANTHER" id="PTHR13604:SF0">
    <property type="entry name" value="ABASIC SITE PROCESSING PROTEIN HMCES"/>
    <property type="match status" value="1"/>
</dbReference>
<dbReference type="GO" id="GO:0016787">
    <property type="term" value="F:hydrolase activity"/>
    <property type="evidence" value="ECO:0007669"/>
    <property type="project" value="UniProtKB-KW"/>
</dbReference>
<dbReference type="InterPro" id="IPR036590">
    <property type="entry name" value="SRAP-like"/>
</dbReference>
<name>A0ABV4U607_9BACT</name>
<keyword evidence="3" id="KW-0227">DNA damage</keyword>
<sequence>MCGRYTLHTSPQRIAELFDAQLAVGLADFVPRYNIAPTTPAPVVRMADVGRVIELMRWGLIPHWSREPSTKFATFNARSEDAAEKASYRGPMRYRRCLVPVDGFYEWRKRDRGPKQPYLFRMADDQPFALAGLWDVWQDELQSFSVLTTKANTLMATIHDRMPVIVDPADHARWLDPGLQDPDAVADVLKPFPSELMLATPVTTYVSNARNEGPRCIEPVEPTIFD</sequence>
<dbReference type="EMBL" id="JBGUBD010000004">
    <property type="protein sequence ID" value="MFA9478244.1"/>
    <property type="molecule type" value="Genomic_DNA"/>
</dbReference>
<dbReference type="RefSeq" id="WP_425345167.1">
    <property type="nucleotide sequence ID" value="NZ_JBGUBD010000004.1"/>
</dbReference>
<dbReference type="EC" id="3.4.-.-" evidence="8"/>
<evidence type="ECO:0000256" key="8">
    <source>
        <dbReference type="RuleBase" id="RU364100"/>
    </source>
</evidence>
<evidence type="ECO:0000256" key="3">
    <source>
        <dbReference type="ARBA" id="ARBA00022763"/>
    </source>
</evidence>
<keyword evidence="10" id="KW-1185">Reference proteome</keyword>
<evidence type="ECO:0000256" key="6">
    <source>
        <dbReference type="ARBA" id="ARBA00023125"/>
    </source>
</evidence>
<dbReference type="SUPFAM" id="SSF143081">
    <property type="entry name" value="BB1717-like"/>
    <property type="match status" value="1"/>
</dbReference>
<dbReference type="Gene3D" id="3.90.1680.10">
    <property type="entry name" value="SOS response associated peptidase-like"/>
    <property type="match status" value="1"/>
</dbReference>
<dbReference type="PANTHER" id="PTHR13604">
    <property type="entry name" value="DC12-RELATED"/>
    <property type="match status" value="1"/>
</dbReference>
<organism evidence="9 10">
    <name type="scientific">Natronomicrosphaera hydrolytica</name>
    <dbReference type="NCBI Taxonomy" id="3242702"/>
    <lineage>
        <taxon>Bacteria</taxon>
        <taxon>Pseudomonadati</taxon>
        <taxon>Planctomycetota</taxon>
        <taxon>Phycisphaerae</taxon>
        <taxon>Phycisphaerales</taxon>
        <taxon>Phycisphaeraceae</taxon>
        <taxon>Natronomicrosphaera</taxon>
    </lineage>
</organism>
<keyword evidence="2 8" id="KW-0645">Protease</keyword>
<keyword evidence="5" id="KW-0190">Covalent protein-DNA linkage</keyword>
<dbReference type="Proteomes" id="UP001575105">
    <property type="component" value="Unassembled WGS sequence"/>
</dbReference>
<evidence type="ECO:0000313" key="10">
    <source>
        <dbReference type="Proteomes" id="UP001575105"/>
    </source>
</evidence>
<protein>
    <recommendedName>
        <fullName evidence="8">Abasic site processing protein</fullName>
        <ecNumber evidence="8">3.4.-.-</ecNumber>
    </recommendedName>
</protein>
<evidence type="ECO:0000256" key="7">
    <source>
        <dbReference type="ARBA" id="ARBA00023239"/>
    </source>
</evidence>
<reference evidence="9 10" key="1">
    <citation type="submission" date="2024-08" db="EMBL/GenBank/DDBJ databases">
        <title>Whole-genome sequencing of halo(alkali)philic microorganisms from hypersaline lakes.</title>
        <authorList>
            <person name="Sorokin D.Y."/>
            <person name="Merkel A.Y."/>
            <person name="Messina E."/>
            <person name="Yakimov M."/>
        </authorList>
    </citation>
    <scope>NUCLEOTIDE SEQUENCE [LARGE SCALE GENOMIC DNA]</scope>
    <source>
        <strain evidence="9 10">AB-hyl4</strain>
    </source>
</reference>
<comment type="similarity">
    <text evidence="1 8">Belongs to the SOS response-associated peptidase family.</text>
</comment>
<evidence type="ECO:0000256" key="2">
    <source>
        <dbReference type="ARBA" id="ARBA00022670"/>
    </source>
</evidence>